<dbReference type="RefSeq" id="WP_184203266.1">
    <property type="nucleotide sequence ID" value="NZ_JACHGW010000005.1"/>
</dbReference>
<feature type="transmembrane region" description="Helical" evidence="1">
    <location>
        <begin position="46"/>
        <end position="65"/>
    </location>
</feature>
<accession>A0A7W9W9H3</accession>
<dbReference type="InterPro" id="IPR008969">
    <property type="entry name" value="CarboxyPept-like_regulatory"/>
</dbReference>
<evidence type="ECO:0000313" key="3">
    <source>
        <dbReference type="Proteomes" id="UP000520814"/>
    </source>
</evidence>
<reference evidence="2 3" key="1">
    <citation type="submission" date="2020-08" db="EMBL/GenBank/DDBJ databases">
        <title>Genomic Encyclopedia of Type Strains, Phase IV (KMG-IV): sequencing the most valuable type-strain genomes for metagenomic binning, comparative biology and taxonomic classification.</title>
        <authorList>
            <person name="Goeker M."/>
        </authorList>
    </citation>
    <scope>NUCLEOTIDE SEQUENCE [LARGE SCALE GENOMIC DNA]</scope>
    <source>
        <strain evidence="2 3">DSM 23562</strain>
    </source>
</reference>
<evidence type="ECO:0008006" key="4">
    <source>
        <dbReference type="Google" id="ProtNLM"/>
    </source>
</evidence>
<gene>
    <name evidence="2" type="ORF">HNQ39_005037</name>
</gene>
<keyword evidence="3" id="KW-1185">Reference proteome</keyword>
<comment type="caution">
    <text evidence="2">The sequence shown here is derived from an EMBL/GenBank/DDBJ whole genome shotgun (WGS) entry which is preliminary data.</text>
</comment>
<organism evidence="2 3">
    <name type="scientific">Armatimonas rosea</name>
    <dbReference type="NCBI Taxonomy" id="685828"/>
    <lineage>
        <taxon>Bacteria</taxon>
        <taxon>Bacillati</taxon>
        <taxon>Armatimonadota</taxon>
        <taxon>Armatimonadia</taxon>
        <taxon>Armatimonadales</taxon>
        <taxon>Armatimonadaceae</taxon>
        <taxon>Armatimonas</taxon>
    </lineage>
</organism>
<keyword evidence="1" id="KW-1133">Transmembrane helix</keyword>
<sequence>MKPLRSFWIKEALGLTLALESGKGLEARVRSILDTSRSRELLTRRALIGIGLGTAASVSLVALLAPKRSLPGKGKPVPANSWEPTWPKEVRGRVSLPDGSPAVGATVWFRSSTRENRKIARLGDTDTEGRYRFPITDTGESFTIVVTKAGFGPAGTYRTDADLTLTTATSLQVKAVDETGSPLANLSIGVETLSTGDFGGPESYATYLPFVTAHTDAEGIATLTDLPPEAQLRLGIGSELYCNAAKLLAYDYRQGATQTTPSPVVFPHAV</sequence>
<dbReference type="Proteomes" id="UP000520814">
    <property type="component" value="Unassembled WGS sequence"/>
</dbReference>
<dbReference type="AlphaFoldDB" id="A0A7W9W9H3"/>
<dbReference type="SUPFAM" id="SSF49464">
    <property type="entry name" value="Carboxypeptidase regulatory domain-like"/>
    <property type="match status" value="1"/>
</dbReference>
<evidence type="ECO:0000313" key="2">
    <source>
        <dbReference type="EMBL" id="MBB6053205.1"/>
    </source>
</evidence>
<evidence type="ECO:0000256" key="1">
    <source>
        <dbReference type="SAM" id="Phobius"/>
    </source>
</evidence>
<name>A0A7W9W9H3_ARMRO</name>
<keyword evidence="1" id="KW-0472">Membrane</keyword>
<proteinExistence type="predicted"/>
<dbReference type="EMBL" id="JACHGW010000005">
    <property type="protein sequence ID" value="MBB6053205.1"/>
    <property type="molecule type" value="Genomic_DNA"/>
</dbReference>
<protein>
    <recommendedName>
        <fullName evidence="4">Carboxypeptidase regulatory-like domain-containing protein</fullName>
    </recommendedName>
</protein>
<keyword evidence="1" id="KW-0812">Transmembrane</keyword>